<evidence type="ECO:0000256" key="1">
    <source>
        <dbReference type="SAM" id="Phobius"/>
    </source>
</evidence>
<sequence length="138" mass="15110">MQMRHTINGNASPPFFPSRASQHPGGIPVALFRVYTASLELESVYIQDVPGRGCSEIWSIWRRELRDSGEGRWTIIIHDMVAWSGLLFFFCGVGSVGWGATALRGLDGLEKARSALQTSEGPCSFYSFFPSGQGPIGL</sequence>
<protein>
    <submittedName>
        <fullName evidence="2">Uncharacterized protein</fullName>
    </submittedName>
</protein>
<evidence type="ECO:0000313" key="2">
    <source>
        <dbReference type="EMBL" id="KIM58972.1"/>
    </source>
</evidence>
<keyword evidence="3" id="KW-1185">Reference proteome</keyword>
<dbReference type="AlphaFoldDB" id="A0A0C3A2S3"/>
<reference evidence="2 3" key="1">
    <citation type="submission" date="2014-04" db="EMBL/GenBank/DDBJ databases">
        <authorList>
            <consortium name="DOE Joint Genome Institute"/>
            <person name="Kuo A."/>
            <person name="Kohler A."/>
            <person name="Nagy L.G."/>
            <person name="Floudas D."/>
            <person name="Copeland A."/>
            <person name="Barry K.W."/>
            <person name="Cichocki N."/>
            <person name="Veneault-Fourrey C."/>
            <person name="LaButti K."/>
            <person name="Lindquist E.A."/>
            <person name="Lipzen A."/>
            <person name="Lundell T."/>
            <person name="Morin E."/>
            <person name="Murat C."/>
            <person name="Sun H."/>
            <person name="Tunlid A."/>
            <person name="Henrissat B."/>
            <person name="Grigoriev I.V."/>
            <person name="Hibbett D.S."/>
            <person name="Martin F."/>
            <person name="Nordberg H.P."/>
            <person name="Cantor M.N."/>
            <person name="Hua S.X."/>
        </authorList>
    </citation>
    <scope>NUCLEOTIDE SEQUENCE [LARGE SCALE GENOMIC DNA]</scope>
    <source>
        <strain evidence="2 3">Foug A</strain>
    </source>
</reference>
<evidence type="ECO:0000313" key="3">
    <source>
        <dbReference type="Proteomes" id="UP000053989"/>
    </source>
</evidence>
<keyword evidence="1" id="KW-1133">Transmembrane helix</keyword>
<gene>
    <name evidence="2" type="ORF">SCLCIDRAFT_1044796</name>
</gene>
<keyword evidence="1" id="KW-0812">Transmembrane</keyword>
<proteinExistence type="predicted"/>
<dbReference type="InParanoid" id="A0A0C3A2S3"/>
<dbReference type="HOGENOM" id="CLU_1856485_0_0_1"/>
<dbReference type="EMBL" id="KN822079">
    <property type="protein sequence ID" value="KIM58972.1"/>
    <property type="molecule type" value="Genomic_DNA"/>
</dbReference>
<reference evidence="3" key="2">
    <citation type="submission" date="2015-01" db="EMBL/GenBank/DDBJ databases">
        <title>Evolutionary Origins and Diversification of the Mycorrhizal Mutualists.</title>
        <authorList>
            <consortium name="DOE Joint Genome Institute"/>
            <consortium name="Mycorrhizal Genomics Consortium"/>
            <person name="Kohler A."/>
            <person name="Kuo A."/>
            <person name="Nagy L.G."/>
            <person name="Floudas D."/>
            <person name="Copeland A."/>
            <person name="Barry K.W."/>
            <person name="Cichocki N."/>
            <person name="Veneault-Fourrey C."/>
            <person name="LaButti K."/>
            <person name="Lindquist E.A."/>
            <person name="Lipzen A."/>
            <person name="Lundell T."/>
            <person name="Morin E."/>
            <person name="Murat C."/>
            <person name="Riley R."/>
            <person name="Ohm R."/>
            <person name="Sun H."/>
            <person name="Tunlid A."/>
            <person name="Henrissat B."/>
            <person name="Grigoriev I.V."/>
            <person name="Hibbett D.S."/>
            <person name="Martin F."/>
        </authorList>
    </citation>
    <scope>NUCLEOTIDE SEQUENCE [LARGE SCALE GENOMIC DNA]</scope>
    <source>
        <strain evidence="3">Foug A</strain>
    </source>
</reference>
<keyword evidence="1" id="KW-0472">Membrane</keyword>
<feature type="transmembrane region" description="Helical" evidence="1">
    <location>
        <begin position="80"/>
        <end position="103"/>
    </location>
</feature>
<accession>A0A0C3A2S3</accession>
<organism evidence="2 3">
    <name type="scientific">Scleroderma citrinum Foug A</name>
    <dbReference type="NCBI Taxonomy" id="1036808"/>
    <lineage>
        <taxon>Eukaryota</taxon>
        <taxon>Fungi</taxon>
        <taxon>Dikarya</taxon>
        <taxon>Basidiomycota</taxon>
        <taxon>Agaricomycotina</taxon>
        <taxon>Agaricomycetes</taxon>
        <taxon>Agaricomycetidae</taxon>
        <taxon>Boletales</taxon>
        <taxon>Sclerodermatineae</taxon>
        <taxon>Sclerodermataceae</taxon>
        <taxon>Scleroderma</taxon>
    </lineage>
</organism>
<name>A0A0C3A2S3_9AGAM</name>
<dbReference type="Proteomes" id="UP000053989">
    <property type="component" value="Unassembled WGS sequence"/>
</dbReference>